<reference evidence="8" key="1">
    <citation type="journal article" date="2019" name="Plant J.">
        <title>Chlorella vulgaris genome assembly and annotation reveals the molecular basis for metabolic acclimation to high light conditions.</title>
        <authorList>
            <person name="Cecchin M."/>
            <person name="Marcolungo L."/>
            <person name="Rossato M."/>
            <person name="Girolomoni L."/>
            <person name="Cosentino E."/>
            <person name="Cuine S."/>
            <person name="Li-Beisson Y."/>
            <person name="Delledonne M."/>
            <person name="Ballottari M."/>
        </authorList>
    </citation>
    <scope>NUCLEOTIDE SEQUENCE</scope>
    <source>
        <strain evidence="8">211/11P</strain>
    </source>
</reference>
<comment type="function">
    <text evidence="5">Hydrolyzes ATP, and can also hydrolyze GTP with lower efficiency. Has lower affinity for GTP.</text>
</comment>
<dbReference type="GO" id="GO:0005524">
    <property type="term" value="F:ATP binding"/>
    <property type="evidence" value="ECO:0007669"/>
    <property type="project" value="UniProtKB-UniRule"/>
</dbReference>
<comment type="subunit">
    <text evidence="5">Monomer.</text>
</comment>
<evidence type="ECO:0000313" key="8">
    <source>
        <dbReference type="EMBL" id="KAI3431445.1"/>
    </source>
</evidence>
<dbReference type="Pfam" id="PF01926">
    <property type="entry name" value="MMR_HSR1"/>
    <property type="match status" value="1"/>
</dbReference>
<sequence length="422" mass="44991">MATSTCFLQPAAASQRQAGFMGRQCGMLAGGARQTGLQKSSSRGFRSTTAMGLKTGIVGLPNVGKSTMFNALCENAKAQAANFPFCTIEPNVGIVAVPDSRLALLSNISGSLKTVPTSVEFVDIAGLVKGASKGEGLGNQFLANIRECDSIVQVVRCFEDGDVIHVAGKVDPVDDIDVINFELALADITQIEKRLDRLKKTKSAGKVGEEAKRNEVEAGALQRIMAALESNKPARSVALNEEEEELVRGLYLLTAKPMVYAANVAEDDLAAPDANKHVVALRQKAEEEGSGVVVVSAQVEAELNGLDAEEAAEYLGALGVEEGGLKSLIRSTYQQLGLLTYFTTGEKETRAWTIREGFTAPQAAGVIHTDFEKGFIRAETVGYADFVAAGGYSAAKEKGQLRLEGKEYVVKEGDVMLFRFNV</sequence>
<comment type="cofactor">
    <cofactor evidence="1">
        <name>Mg(2+)</name>
        <dbReference type="ChEBI" id="CHEBI:18420"/>
    </cofactor>
</comment>
<dbReference type="NCBIfam" id="TIGR00092">
    <property type="entry name" value="redox-regulated ATPase YchF"/>
    <property type="match status" value="1"/>
</dbReference>
<dbReference type="PANTHER" id="PTHR23305:SF18">
    <property type="entry name" value="OBG-TYPE G DOMAIN-CONTAINING PROTEIN"/>
    <property type="match status" value="1"/>
</dbReference>
<evidence type="ECO:0000259" key="7">
    <source>
        <dbReference type="PROSITE" id="PS51880"/>
    </source>
</evidence>
<dbReference type="Gene3D" id="3.40.50.300">
    <property type="entry name" value="P-loop containing nucleotide triphosphate hydrolases"/>
    <property type="match status" value="1"/>
</dbReference>
<evidence type="ECO:0000256" key="5">
    <source>
        <dbReference type="HAMAP-Rule" id="MF_03167"/>
    </source>
</evidence>
<comment type="subcellular location">
    <subcellularLocation>
        <location evidence="5">Cytoplasm</location>
    </subcellularLocation>
</comment>
<dbReference type="InterPro" id="IPR004095">
    <property type="entry name" value="TGS"/>
</dbReference>
<dbReference type="PANTHER" id="PTHR23305">
    <property type="entry name" value="OBG GTPASE FAMILY"/>
    <property type="match status" value="1"/>
</dbReference>
<dbReference type="GO" id="GO:0043023">
    <property type="term" value="F:ribosomal large subunit binding"/>
    <property type="evidence" value="ECO:0007669"/>
    <property type="project" value="UniProtKB-UniRule"/>
</dbReference>
<dbReference type="FunFam" id="1.10.150.300:FF:000004">
    <property type="entry name" value="Ribosome-binding ATPase YchF"/>
    <property type="match status" value="1"/>
</dbReference>
<dbReference type="SUPFAM" id="SSF81271">
    <property type="entry name" value="TGS-like"/>
    <property type="match status" value="1"/>
</dbReference>
<dbReference type="PROSITE" id="PS51880">
    <property type="entry name" value="TGS"/>
    <property type="match status" value="1"/>
</dbReference>
<comment type="similarity">
    <text evidence="5">Belongs to the TRAFAC class OBG-HflX-like GTPase superfamily. OBG GTPase family. YchF/OLA1 subfamily.</text>
</comment>
<evidence type="ECO:0000256" key="2">
    <source>
        <dbReference type="ARBA" id="ARBA00022723"/>
    </source>
</evidence>
<dbReference type="Gene3D" id="3.10.20.30">
    <property type="match status" value="1"/>
</dbReference>
<dbReference type="InterPro" id="IPR012675">
    <property type="entry name" value="Beta-grasp_dom_sf"/>
</dbReference>
<protein>
    <recommendedName>
        <fullName evidence="5">Obg-like ATPase 1</fullName>
    </recommendedName>
</protein>
<dbReference type="CDD" id="cd01900">
    <property type="entry name" value="YchF"/>
    <property type="match status" value="1"/>
</dbReference>
<dbReference type="OrthoDB" id="424823at2759"/>
<feature type="binding site" evidence="5">
    <location>
        <position position="264"/>
    </location>
    <ligand>
        <name>ATP</name>
        <dbReference type="ChEBI" id="CHEBI:30616"/>
    </ligand>
</feature>
<dbReference type="GO" id="GO:0005525">
    <property type="term" value="F:GTP binding"/>
    <property type="evidence" value="ECO:0007669"/>
    <property type="project" value="InterPro"/>
</dbReference>
<reference evidence="8" key="2">
    <citation type="submission" date="2020-11" db="EMBL/GenBank/DDBJ databases">
        <authorList>
            <person name="Cecchin M."/>
            <person name="Marcolungo L."/>
            <person name="Rossato M."/>
            <person name="Girolomoni L."/>
            <person name="Cosentino E."/>
            <person name="Cuine S."/>
            <person name="Li-Beisson Y."/>
            <person name="Delledonne M."/>
            <person name="Ballottari M."/>
        </authorList>
    </citation>
    <scope>NUCLEOTIDE SEQUENCE</scope>
    <source>
        <strain evidence="8">211/11P</strain>
        <tissue evidence="8">Whole cell</tissue>
    </source>
</reference>
<keyword evidence="5" id="KW-0378">Hydrolase</keyword>
<comment type="caution">
    <text evidence="8">The sequence shown here is derived from an EMBL/GenBank/DDBJ whole genome shotgun (WGS) entry which is preliminary data.</text>
</comment>
<keyword evidence="2" id="KW-0479">Metal-binding</keyword>
<evidence type="ECO:0000256" key="3">
    <source>
        <dbReference type="ARBA" id="ARBA00022741"/>
    </source>
</evidence>
<keyword evidence="9" id="KW-1185">Reference proteome</keyword>
<dbReference type="GO" id="GO:0016887">
    <property type="term" value="F:ATP hydrolysis activity"/>
    <property type="evidence" value="ECO:0007669"/>
    <property type="project" value="UniProtKB-UniRule"/>
</dbReference>
<accession>A0A9D4YXK0</accession>
<dbReference type="InterPro" id="IPR027417">
    <property type="entry name" value="P-loop_NTPase"/>
</dbReference>
<dbReference type="HAMAP" id="MF_00944">
    <property type="entry name" value="YchF_OLA1_ATPase"/>
    <property type="match status" value="1"/>
</dbReference>
<dbReference type="Pfam" id="PF06071">
    <property type="entry name" value="YchF-GTPase_C"/>
    <property type="match status" value="1"/>
</dbReference>
<dbReference type="Proteomes" id="UP001055712">
    <property type="component" value="Unassembled WGS sequence"/>
</dbReference>
<gene>
    <name evidence="8" type="ORF">D9Q98_004497</name>
</gene>
<keyword evidence="4 5" id="KW-0067">ATP-binding</keyword>
<proteinExistence type="inferred from homology"/>
<dbReference type="SUPFAM" id="SSF52540">
    <property type="entry name" value="P-loop containing nucleoside triphosphate hydrolases"/>
    <property type="match status" value="1"/>
</dbReference>
<feature type="domain" description="TGS" evidence="7">
    <location>
        <begin position="337"/>
        <end position="420"/>
    </location>
</feature>
<dbReference type="InterPro" id="IPR013029">
    <property type="entry name" value="YchF_C"/>
</dbReference>
<evidence type="ECO:0000259" key="6">
    <source>
        <dbReference type="PROSITE" id="PS51710"/>
    </source>
</evidence>
<dbReference type="GO" id="GO:0046872">
    <property type="term" value="F:metal ion binding"/>
    <property type="evidence" value="ECO:0007669"/>
    <property type="project" value="UniProtKB-KW"/>
</dbReference>
<dbReference type="PRINTS" id="PR00326">
    <property type="entry name" value="GTP1OBG"/>
</dbReference>
<evidence type="ECO:0000256" key="4">
    <source>
        <dbReference type="ARBA" id="ARBA00022840"/>
    </source>
</evidence>
<dbReference type="InterPro" id="IPR031167">
    <property type="entry name" value="G_OBG"/>
</dbReference>
<dbReference type="CDD" id="cd04867">
    <property type="entry name" value="TGS_YchF_OLA1"/>
    <property type="match status" value="1"/>
</dbReference>
<feature type="domain" description="OBG-type G" evidence="6">
    <location>
        <begin position="53"/>
        <end position="315"/>
    </location>
</feature>
<organism evidence="8 9">
    <name type="scientific">Chlorella vulgaris</name>
    <name type="common">Green alga</name>
    <dbReference type="NCBI Taxonomy" id="3077"/>
    <lineage>
        <taxon>Eukaryota</taxon>
        <taxon>Viridiplantae</taxon>
        <taxon>Chlorophyta</taxon>
        <taxon>core chlorophytes</taxon>
        <taxon>Trebouxiophyceae</taxon>
        <taxon>Chlorellales</taxon>
        <taxon>Chlorellaceae</taxon>
        <taxon>Chlorella clade</taxon>
        <taxon>Chlorella</taxon>
    </lineage>
</organism>
<dbReference type="InterPro" id="IPR012676">
    <property type="entry name" value="TGS-like"/>
</dbReference>
<dbReference type="InterPro" id="IPR041706">
    <property type="entry name" value="YchF_N"/>
</dbReference>
<evidence type="ECO:0000313" key="9">
    <source>
        <dbReference type="Proteomes" id="UP001055712"/>
    </source>
</evidence>
<dbReference type="AlphaFoldDB" id="A0A9D4YXK0"/>
<feature type="binding site" evidence="5">
    <location>
        <begin position="62"/>
        <end position="67"/>
    </location>
    <ligand>
        <name>ATP</name>
        <dbReference type="ChEBI" id="CHEBI:30616"/>
    </ligand>
</feature>
<dbReference type="GO" id="GO:0005737">
    <property type="term" value="C:cytoplasm"/>
    <property type="evidence" value="ECO:0007669"/>
    <property type="project" value="UniProtKB-SubCell"/>
</dbReference>
<dbReference type="InterPro" id="IPR006073">
    <property type="entry name" value="GTP-bd"/>
</dbReference>
<dbReference type="PROSITE" id="PS51710">
    <property type="entry name" value="G_OBG"/>
    <property type="match status" value="1"/>
</dbReference>
<dbReference type="Gene3D" id="1.10.150.300">
    <property type="entry name" value="TGS-like domain"/>
    <property type="match status" value="1"/>
</dbReference>
<keyword evidence="5" id="KW-0963">Cytoplasm</keyword>
<dbReference type="InterPro" id="IPR004396">
    <property type="entry name" value="ATPase_YchF/OLA1"/>
</dbReference>
<dbReference type="InterPro" id="IPR023192">
    <property type="entry name" value="TGS-like_dom_sf"/>
</dbReference>
<evidence type="ECO:0000256" key="1">
    <source>
        <dbReference type="ARBA" id="ARBA00001946"/>
    </source>
</evidence>
<dbReference type="EMBL" id="SIDB01000006">
    <property type="protein sequence ID" value="KAI3431445.1"/>
    <property type="molecule type" value="Genomic_DNA"/>
</dbReference>
<keyword evidence="3 5" id="KW-0547">Nucleotide-binding</keyword>
<name>A0A9D4YXK0_CHLVU</name>
<dbReference type="FunFam" id="3.10.20.30:FF:000001">
    <property type="entry name" value="Ribosome-binding ATPase YchF"/>
    <property type="match status" value="1"/>
</dbReference>